<proteinExistence type="predicted"/>
<accession>A0AAD6DIK9</accession>
<dbReference type="AlphaFoldDB" id="A0AAD6DIK9"/>
<organism evidence="2 3">
    <name type="scientific">Penicillium hetheringtonii</name>
    <dbReference type="NCBI Taxonomy" id="911720"/>
    <lineage>
        <taxon>Eukaryota</taxon>
        <taxon>Fungi</taxon>
        <taxon>Dikarya</taxon>
        <taxon>Ascomycota</taxon>
        <taxon>Pezizomycotina</taxon>
        <taxon>Eurotiomycetes</taxon>
        <taxon>Eurotiomycetidae</taxon>
        <taxon>Eurotiales</taxon>
        <taxon>Aspergillaceae</taxon>
        <taxon>Penicillium</taxon>
    </lineage>
</organism>
<reference evidence="2 3" key="1">
    <citation type="journal article" date="2023" name="IMA Fungus">
        <title>Comparative genomic study of the Penicillium genus elucidates a diverse pangenome and 15 lateral gene transfer events.</title>
        <authorList>
            <person name="Petersen C."/>
            <person name="Sorensen T."/>
            <person name="Nielsen M.R."/>
            <person name="Sondergaard T.E."/>
            <person name="Sorensen J.L."/>
            <person name="Fitzpatrick D.A."/>
            <person name="Frisvad J.C."/>
            <person name="Nielsen K.L."/>
        </authorList>
    </citation>
    <scope>NUCLEOTIDE SEQUENCE [LARGE SCALE GENOMIC DNA]</scope>
    <source>
        <strain evidence="2 3">IBT 29057</strain>
    </source>
</reference>
<gene>
    <name evidence="2" type="ORF">N7450_007662</name>
</gene>
<dbReference type="InterPro" id="IPR004875">
    <property type="entry name" value="DDE_SF_endonuclease_dom"/>
</dbReference>
<protein>
    <recommendedName>
        <fullName evidence="1">DDE-1 domain-containing protein</fullName>
    </recommendedName>
</protein>
<dbReference type="GO" id="GO:0003676">
    <property type="term" value="F:nucleic acid binding"/>
    <property type="evidence" value="ECO:0007669"/>
    <property type="project" value="InterPro"/>
</dbReference>
<dbReference type="EMBL" id="JAQJAC010000006">
    <property type="protein sequence ID" value="KAJ5581361.1"/>
    <property type="molecule type" value="Genomic_DNA"/>
</dbReference>
<sequence length="237" mass="26984">MDDIYGSRGAAPRPSTIREMANILLAARGSTPPLTVGVNWASTFINRRDELRIHFSRQYDYQRALREDPYSIRDLFTDVQRMISDNGIQPEDIYNFDETGFTMDLISTHKVVTRAEYYGRRSILQPGNREWVTAMETIDADGYSLPPGVIFKGKVAVAGWLDNLPKDWRFQVSNKGGPADEIGLRWLQKLFIPHTNSCTRGRFLLLILGDHGSHLTPRLDKICAEYNIIPLCMPLHS</sequence>
<dbReference type="Pfam" id="PF03184">
    <property type="entry name" value="DDE_1"/>
    <property type="match status" value="1"/>
</dbReference>
<keyword evidence="3" id="KW-1185">Reference proteome</keyword>
<name>A0AAD6DIK9_9EURO</name>
<dbReference type="Proteomes" id="UP001216150">
    <property type="component" value="Unassembled WGS sequence"/>
</dbReference>
<evidence type="ECO:0000259" key="1">
    <source>
        <dbReference type="Pfam" id="PF03184"/>
    </source>
</evidence>
<feature type="domain" description="DDE-1" evidence="1">
    <location>
        <begin position="129"/>
        <end position="237"/>
    </location>
</feature>
<comment type="caution">
    <text evidence="2">The sequence shown here is derived from an EMBL/GenBank/DDBJ whole genome shotgun (WGS) entry which is preliminary data.</text>
</comment>
<evidence type="ECO:0000313" key="3">
    <source>
        <dbReference type="Proteomes" id="UP001216150"/>
    </source>
</evidence>
<evidence type="ECO:0000313" key="2">
    <source>
        <dbReference type="EMBL" id="KAJ5581361.1"/>
    </source>
</evidence>